<name>A0A9P6SZJ1_9FUNG</name>
<gene>
    <name evidence="2" type="ORF">BGZ80_010741</name>
</gene>
<dbReference type="OrthoDB" id="2398145at2759"/>
<sequence>MSLFKFNGASSSSKKNKTVSTSSTPRTSIQLSSADIPVYEETLVTAEVAFERLAKKGVPLSHFYAMVISRI</sequence>
<evidence type="ECO:0000313" key="3">
    <source>
        <dbReference type="Proteomes" id="UP000703661"/>
    </source>
</evidence>
<dbReference type="EMBL" id="JAAAID010000781">
    <property type="protein sequence ID" value="KAG0013975.1"/>
    <property type="molecule type" value="Genomic_DNA"/>
</dbReference>
<keyword evidence="3" id="KW-1185">Reference proteome</keyword>
<proteinExistence type="predicted"/>
<dbReference type="AlphaFoldDB" id="A0A9P6SZJ1"/>
<dbReference type="Proteomes" id="UP000703661">
    <property type="component" value="Unassembled WGS sequence"/>
</dbReference>
<feature type="compositionally biased region" description="Low complexity" evidence="1">
    <location>
        <begin position="10"/>
        <end position="24"/>
    </location>
</feature>
<reference evidence="2" key="1">
    <citation type="journal article" date="2020" name="Fungal Divers.">
        <title>Resolving the Mortierellaceae phylogeny through synthesis of multi-gene phylogenetics and phylogenomics.</title>
        <authorList>
            <person name="Vandepol N."/>
            <person name="Liber J."/>
            <person name="Desiro A."/>
            <person name="Na H."/>
            <person name="Kennedy M."/>
            <person name="Barry K."/>
            <person name="Grigoriev I.V."/>
            <person name="Miller A.N."/>
            <person name="O'Donnell K."/>
            <person name="Stajich J.E."/>
            <person name="Bonito G."/>
        </authorList>
    </citation>
    <scope>NUCLEOTIDE SEQUENCE</scope>
    <source>
        <strain evidence="2">NRRL 2769</strain>
    </source>
</reference>
<evidence type="ECO:0000313" key="2">
    <source>
        <dbReference type="EMBL" id="KAG0013975.1"/>
    </source>
</evidence>
<organism evidence="2 3">
    <name type="scientific">Entomortierella chlamydospora</name>
    <dbReference type="NCBI Taxonomy" id="101097"/>
    <lineage>
        <taxon>Eukaryota</taxon>
        <taxon>Fungi</taxon>
        <taxon>Fungi incertae sedis</taxon>
        <taxon>Mucoromycota</taxon>
        <taxon>Mortierellomycotina</taxon>
        <taxon>Mortierellomycetes</taxon>
        <taxon>Mortierellales</taxon>
        <taxon>Mortierellaceae</taxon>
        <taxon>Entomortierella</taxon>
    </lineage>
</organism>
<feature type="region of interest" description="Disordered" evidence="1">
    <location>
        <begin position="1"/>
        <end position="26"/>
    </location>
</feature>
<accession>A0A9P6SZJ1</accession>
<evidence type="ECO:0000256" key="1">
    <source>
        <dbReference type="SAM" id="MobiDB-lite"/>
    </source>
</evidence>
<protein>
    <submittedName>
        <fullName evidence="2">Uncharacterized protein</fullName>
    </submittedName>
</protein>
<comment type="caution">
    <text evidence="2">The sequence shown here is derived from an EMBL/GenBank/DDBJ whole genome shotgun (WGS) entry which is preliminary data.</text>
</comment>